<evidence type="ECO:0000313" key="2">
    <source>
        <dbReference type="Proteomes" id="UP000266673"/>
    </source>
</evidence>
<comment type="caution">
    <text evidence="1">The sequence shown here is derived from an EMBL/GenBank/DDBJ whole genome shotgun (WGS) entry which is preliminary data.</text>
</comment>
<dbReference type="STRING" id="44941.A0A397VST3"/>
<dbReference type="PANTHER" id="PTHR22605">
    <property type="entry name" value="RZ-TYPE DOMAIN-CONTAINING PROTEIN"/>
    <property type="match status" value="1"/>
</dbReference>
<dbReference type="PANTHER" id="PTHR22605:SF1">
    <property type="entry name" value="RZ-TYPE DOMAIN-CONTAINING PROTEIN"/>
    <property type="match status" value="1"/>
</dbReference>
<name>A0A397VST3_9GLOM</name>
<gene>
    <name evidence="1" type="ORF">C2G38_684302</name>
</gene>
<dbReference type="GO" id="GO:0016887">
    <property type="term" value="F:ATP hydrolysis activity"/>
    <property type="evidence" value="ECO:0007669"/>
    <property type="project" value="InterPro"/>
</dbReference>
<proteinExistence type="predicted"/>
<dbReference type="EMBL" id="QKWP01000219">
    <property type="protein sequence ID" value="RIB24397.1"/>
    <property type="molecule type" value="Genomic_DNA"/>
</dbReference>
<dbReference type="InterPro" id="IPR031248">
    <property type="entry name" value="RNF213"/>
</dbReference>
<keyword evidence="2" id="KW-1185">Reference proteome</keyword>
<evidence type="ECO:0000313" key="1">
    <source>
        <dbReference type="EMBL" id="RIB24397.1"/>
    </source>
</evidence>
<dbReference type="AlphaFoldDB" id="A0A397VST3"/>
<reference evidence="1 2" key="1">
    <citation type="submission" date="2018-06" db="EMBL/GenBank/DDBJ databases">
        <title>Comparative genomics reveals the genomic features of Rhizophagus irregularis, R. cerebriforme, R. diaphanum and Gigaspora rosea, and their symbiotic lifestyle signature.</title>
        <authorList>
            <person name="Morin E."/>
            <person name="San Clemente H."/>
            <person name="Chen E.C.H."/>
            <person name="De La Providencia I."/>
            <person name="Hainaut M."/>
            <person name="Kuo A."/>
            <person name="Kohler A."/>
            <person name="Murat C."/>
            <person name="Tang N."/>
            <person name="Roy S."/>
            <person name="Loubradou J."/>
            <person name="Henrissat B."/>
            <person name="Grigoriev I.V."/>
            <person name="Corradi N."/>
            <person name="Roux C."/>
            <person name="Martin F.M."/>
        </authorList>
    </citation>
    <scope>NUCLEOTIDE SEQUENCE [LARGE SCALE GENOMIC DNA]</scope>
    <source>
        <strain evidence="1 2">DAOM 194757</strain>
    </source>
</reference>
<sequence>MKIVQQNTKAEINETMKLVDQYCEIYLPRLWRLVRNANINNFRAYYSNNEEHIKAYPLLAIFLQHEENLQLINNLFPIVKFVQILSTSLSYRIERQEAMTMTFQQFIINESNSDETRKILNKAFANFTDSWNKLIPYIQRFQCHILPSMPKMHDNIPVVFGLLEPVNESLYLCAIIDFLIQLQNKFLSEVIEIPLKTCQSLKFLEKIDIQNNDENHNQPIYQLKSITLDNARPKNIIFYDRNSEIFKFSQFDLRVGHGYEIQYDLRTIEAELALKLVYEKSLIKPDKQGLYLEPFVYHKEMFSRSMTIFSEIKNLIPQEHIPEDKKAILIKTREGRSTIALENPKELLSILETVLCFLKRTFGSDRDTLITEYIESWMKLTALKKNFNSYILLLKIGLQLKHIVALYELIEEHVEDVVATFVPQKYQEKLDDSLQHDILDVVDLESLEQEEQAKSSKNSNIPVKRLLQH</sequence>
<dbReference type="GO" id="GO:0004842">
    <property type="term" value="F:ubiquitin-protein transferase activity"/>
    <property type="evidence" value="ECO:0007669"/>
    <property type="project" value="InterPro"/>
</dbReference>
<dbReference type="Proteomes" id="UP000266673">
    <property type="component" value="Unassembled WGS sequence"/>
</dbReference>
<dbReference type="OrthoDB" id="2408987at2759"/>
<accession>A0A397VST3</accession>
<protein>
    <submittedName>
        <fullName evidence="1">Uncharacterized protein</fullName>
    </submittedName>
</protein>
<organism evidence="1 2">
    <name type="scientific">Gigaspora rosea</name>
    <dbReference type="NCBI Taxonomy" id="44941"/>
    <lineage>
        <taxon>Eukaryota</taxon>
        <taxon>Fungi</taxon>
        <taxon>Fungi incertae sedis</taxon>
        <taxon>Mucoromycota</taxon>
        <taxon>Glomeromycotina</taxon>
        <taxon>Glomeromycetes</taxon>
        <taxon>Diversisporales</taxon>
        <taxon>Gigasporaceae</taxon>
        <taxon>Gigaspora</taxon>
    </lineage>
</organism>